<feature type="transmembrane region" description="Helical" evidence="1">
    <location>
        <begin position="69"/>
        <end position="88"/>
    </location>
</feature>
<dbReference type="PROSITE" id="PS51257">
    <property type="entry name" value="PROKAR_LIPOPROTEIN"/>
    <property type="match status" value="1"/>
</dbReference>
<dbReference type="Proteomes" id="UP000471640">
    <property type="component" value="Unassembled WGS sequence"/>
</dbReference>
<dbReference type="EMBL" id="JAAIJR010000069">
    <property type="protein sequence ID" value="NEX21790.1"/>
    <property type="molecule type" value="Genomic_DNA"/>
</dbReference>
<sequence>MRPFAQHILLPLLAPLAVVALYVTPLSVIGCRTRGLLALAIVLVALIVGIGVGIRGLSARLRGMPGSGWWIATMCILLLPALLVLGPLG</sequence>
<keyword evidence="1" id="KW-1133">Transmembrane helix</keyword>
<comment type="caution">
    <text evidence="2">The sequence shown here is derived from an EMBL/GenBank/DDBJ whole genome shotgun (WGS) entry which is preliminary data.</text>
</comment>
<gene>
    <name evidence="2" type="ORF">G3480_15975</name>
</gene>
<reference evidence="3" key="1">
    <citation type="journal article" date="2020" name="Microbiol. Resour. Announc.">
        <title>Draft Genome Sequences of Thiorhodococcus mannitoliphagus and Thiorhodococcus minor, Purple Sulfur Photosynthetic Bacteria in the Gammaproteobacterial Family Chromatiaceae.</title>
        <authorList>
            <person name="Aviles F.A."/>
            <person name="Meyer T.E."/>
            <person name="Kyndt J.A."/>
        </authorList>
    </citation>
    <scope>NUCLEOTIDE SEQUENCE [LARGE SCALE GENOMIC DNA]</scope>
    <source>
        <strain evidence="3">DSM 18266</strain>
    </source>
</reference>
<accession>A0A6P1DWG5</accession>
<protein>
    <submittedName>
        <fullName evidence="2">Uncharacterized protein</fullName>
    </submittedName>
</protein>
<evidence type="ECO:0000256" key="1">
    <source>
        <dbReference type="SAM" id="Phobius"/>
    </source>
</evidence>
<dbReference type="RefSeq" id="WP_164654895.1">
    <property type="nucleotide sequence ID" value="NZ_JAAIJR010000069.1"/>
</dbReference>
<evidence type="ECO:0000313" key="2">
    <source>
        <dbReference type="EMBL" id="NEX21790.1"/>
    </source>
</evidence>
<keyword evidence="1" id="KW-0472">Membrane</keyword>
<reference evidence="2 3" key="2">
    <citation type="submission" date="2020-02" db="EMBL/GenBank/DDBJ databases">
        <title>Genome sequences of Thiorhodococcus mannitoliphagus and Thiorhodococcus minor, purple sulfur photosynthetic bacteria in the gammaproteobacterial family, Chromatiaceae.</title>
        <authorList>
            <person name="Aviles F.A."/>
            <person name="Meyer T.E."/>
            <person name="Kyndt J.A."/>
        </authorList>
    </citation>
    <scope>NUCLEOTIDE SEQUENCE [LARGE SCALE GENOMIC DNA]</scope>
    <source>
        <strain evidence="2 3">DSM 18266</strain>
    </source>
</reference>
<organism evidence="2 3">
    <name type="scientific">Thiorhodococcus mannitoliphagus</name>
    <dbReference type="NCBI Taxonomy" id="329406"/>
    <lineage>
        <taxon>Bacteria</taxon>
        <taxon>Pseudomonadati</taxon>
        <taxon>Pseudomonadota</taxon>
        <taxon>Gammaproteobacteria</taxon>
        <taxon>Chromatiales</taxon>
        <taxon>Chromatiaceae</taxon>
        <taxon>Thiorhodococcus</taxon>
    </lineage>
</organism>
<name>A0A6P1DWG5_9GAMM</name>
<keyword evidence="3" id="KW-1185">Reference proteome</keyword>
<dbReference type="AlphaFoldDB" id="A0A6P1DWG5"/>
<proteinExistence type="predicted"/>
<feature type="transmembrane region" description="Helical" evidence="1">
    <location>
        <begin position="35"/>
        <end position="57"/>
    </location>
</feature>
<evidence type="ECO:0000313" key="3">
    <source>
        <dbReference type="Proteomes" id="UP000471640"/>
    </source>
</evidence>
<keyword evidence="1" id="KW-0812">Transmembrane</keyword>